<dbReference type="KEGG" id="cef:CE2193"/>
<name>Q8FNF1_COREF</name>
<protein>
    <submittedName>
        <fullName evidence="1">Uncharacterized protein</fullName>
    </submittedName>
</protein>
<proteinExistence type="predicted"/>
<dbReference type="AlphaFoldDB" id="Q8FNF1"/>
<dbReference type="HOGENOM" id="CLU_082066_0_0_11"/>
<dbReference type="Proteomes" id="UP000001409">
    <property type="component" value="Chromosome"/>
</dbReference>
<dbReference type="eggNOG" id="ENOG5031IK7">
    <property type="taxonomic scope" value="Bacteria"/>
</dbReference>
<dbReference type="EMBL" id="BA000035">
    <property type="protein sequence ID" value="BAC19003.1"/>
    <property type="molecule type" value="Genomic_DNA"/>
</dbReference>
<dbReference type="STRING" id="196164.gene:10742624"/>
<keyword evidence="2" id="KW-1185">Reference proteome</keyword>
<sequence length="240" mass="26463">MIPEAECKKGCVLERMGTTTAQLRHRELTQEIYNIGDEVADYIEHIMEAISDWDAELVDDCLAEFEEIIAEARDDSRTVVAELLGLRHALTSGLRQGTVSARSAVRVGLTQPERITASQLEDAHPIGEIVMVGEMAAALNARTEAVIAHLEQVVDWVLAQTACVADDLDAVSLPMVYGRVADDVCTSTRAWLHVVADAHPDYVWTKRGCNPPSFLLERARIDSVVARVAERMQNERGQVS</sequence>
<organism evidence="1 2">
    <name type="scientific">Corynebacterium efficiens (strain DSM 44549 / YS-314 / AJ 12310 / JCM 11189 / NBRC 100395)</name>
    <dbReference type="NCBI Taxonomy" id="196164"/>
    <lineage>
        <taxon>Bacteria</taxon>
        <taxon>Bacillati</taxon>
        <taxon>Actinomycetota</taxon>
        <taxon>Actinomycetes</taxon>
        <taxon>Mycobacteriales</taxon>
        <taxon>Corynebacteriaceae</taxon>
        <taxon>Corynebacterium</taxon>
    </lineage>
</organism>
<reference evidence="1 2" key="1">
    <citation type="journal article" date="2003" name="Genome Res.">
        <title>Comparative complete genome sequence analysis of the amino acid replacements responsible for the thermostability of Corynebacterium efficiens.</title>
        <authorList>
            <person name="Nishio Y."/>
            <person name="Nakamura Y."/>
            <person name="Kawarabayasi Y."/>
            <person name="Usuda Y."/>
            <person name="Kimura E."/>
            <person name="Sugimoto S."/>
            <person name="Matsui K."/>
            <person name="Yamagishi A."/>
            <person name="Kikuchi H."/>
            <person name="Ikeo K."/>
            <person name="Gojobori T."/>
        </authorList>
    </citation>
    <scope>NUCLEOTIDE SEQUENCE [LARGE SCALE GENOMIC DNA]</scope>
    <source>
        <strain evidence="2">DSM 44549 / YS-314 / AJ 12310 / JCM 11189 / NBRC 100395</strain>
    </source>
</reference>
<accession>Q8FNF1</accession>
<evidence type="ECO:0000313" key="1">
    <source>
        <dbReference type="EMBL" id="BAC19003.1"/>
    </source>
</evidence>
<evidence type="ECO:0000313" key="2">
    <source>
        <dbReference type="Proteomes" id="UP000001409"/>
    </source>
</evidence>